<keyword evidence="1" id="KW-0540">Nuclease</keyword>
<keyword evidence="2" id="KW-0378">Hydrolase</keyword>
<dbReference type="PANTHER" id="PTHR42646:SF2">
    <property type="entry name" value="5'-3' EXONUCLEASE FAMILY PROTEIN"/>
    <property type="match status" value="1"/>
</dbReference>
<dbReference type="CDD" id="cd09898">
    <property type="entry name" value="H3TH_53EXO"/>
    <property type="match status" value="1"/>
</dbReference>
<reference evidence="5 6" key="1">
    <citation type="journal article" date="2015" name="Nature">
        <title>rRNA introns, odd ribosomes, and small enigmatic genomes across a large radiation of phyla.</title>
        <authorList>
            <person name="Brown C.T."/>
            <person name="Hug L.A."/>
            <person name="Thomas B.C."/>
            <person name="Sharon I."/>
            <person name="Castelle C.J."/>
            <person name="Singh A."/>
            <person name="Wilkins M.J."/>
            <person name="Williams K.H."/>
            <person name="Banfield J.F."/>
        </authorList>
    </citation>
    <scope>NUCLEOTIDE SEQUENCE [LARGE SCALE GENOMIC DNA]</scope>
</reference>
<dbReference type="Gene3D" id="1.10.150.20">
    <property type="entry name" value="5' to 3' exonuclease, C-terminal subdomain"/>
    <property type="match status" value="1"/>
</dbReference>
<dbReference type="SMART" id="SM00475">
    <property type="entry name" value="53EXOc"/>
    <property type="match status" value="1"/>
</dbReference>
<evidence type="ECO:0000313" key="6">
    <source>
        <dbReference type="Proteomes" id="UP000034603"/>
    </source>
</evidence>
<dbReference type="InterPro" id="IPR020046">
    <property type="entry name" value="5-3_exonucl_a-hlix_arch_N"/>
</dbReference>
<gene>
    <name evidence="5" type="ORF">US62_C0039G0002</name>
</gene>
<dbReference type="InterPro" id="IPR036279">
    <property type="entry name" value="5-3_exonuclease_C_sf"/>
</dbReference>
<evidence type="ECO:0000256" key="2">
    <source>
        <dbReference type="ARBA" id="ARBA00022801"/>
    </source>
</evidence>
<sequence length="494" mass="55318">MSKLVLIDGNAIMHRAYHALPPLTTRDGEPINAVYGLVSMLMRIVTDLAPTHLAVCFDRPEPTFRKLEFSAYQSHRPETDKELSSQFEKARDVLTSMNIEVFEKPGFEADDLIGTLATRATKTQLKIDEVIIVTGDRDILQLVDDAKKIAVFMPVKGLGEGRIYFERDVVERMGVKPSQIVDYKGLVGDPSDNYPGVSGIGPKTAIKLLDKYGGFTNIYKNIDEIEAKTKNKLESGKEKGDISFKLAKIITDMKVDFDIKKLENWDLAGEEVIAVFNKIGFKTLLSRTVKTFGFETEKPQTRKKLSKTEVEKVAKILANKLSGKIYVSDPKKSSPSSKALRPGGPTRWAIRGTASLVLQNIEMGVDDIDLVCDQKTAEFINSEFKKELVKKVEYSETDKYKSYFGQLIVDGILVEVMGELQIKSNKGWGDVYDGSDDEVNEIEVGDGYGFKGEKIKVRATKPEIELKVSAEMGRWNEFHKMKKQIGSKLQTSLF</sequence>
<dbReference type="GO" id="GO:0003677">
    <property type="term" value="F:DNA binding"/>
    <property type="evidence" value="ECO:0007669"/>
    <property type="project" value="UniProtKB-KW"/>
</dbReference>
<keyword evidence="3" id="KW-0238">DNA-binding</keyword>
<evidence type="ECO:0000313" key="5">
    <source>
        <dbReference type="EMBL" id="KKQ43930.1"/>
    </source>
</evidence>
<name>A0A0G0HZ52_9BACT</name>
<dbReference type="InterPro" id="IPR002421">
    <property type="entry name" value="5-3_exonuclease"/>
</dbReference>
<dbReference type="Pfam" id="PF02739">
    <property type="entry name" value="5_3_exonuc_N"/>
    <property type="match status" value="1"/>
</dbReference>
<dbReference type="CDD" id="cd09859">
    <property type="entry name" value="PIN_53EXO"/>
    <property type="match status" value="1"/>
</dbReference>
<feature type="domain" description="5'-3' exonuclease" evidence="4">
    <location>
        <begin position="2"/>
        <end position="265"/>
    </location>
</feature>
<evidence type="ECO:0000256" key="1">
    <source>
        <dbReference type="ARBA" id="ARBA00022722"/>
    </source>
</evidence>
<proteinExistence type="predicted"/>
<dbReference type="GO" id="GO:0033567">
    <property type="term" value="P:DNA replication, Okazaki fragment processing"/>
    <property type="evidence" value="ECO:0007669"/>
    <property type="project" value="InterPro"/>
</dbReference>
<protein>
    <submittedName>
        <fullName evidence="5">Polymerase I protein</fullName>
    </submittedName>
</protein>
<dbReference type="SUPFAM" id="SSF47807">
    <property type="entry name" value="5' to 3' exonuclease, C-terminal subdomain"/>
    <property type="match status" value="1"/>
</dbReference>
<dbReference type="InterPro" id="IPR029060">
    <property type="entry name" value="PIN-like_dom_sf"/>
</dbReference>
<accession>A0A0G0HZ52</accession>
<dbReference type="InterPro" id="IPR020045">
    <property type="entry name" value="DNA_polI_H3TH"/>
</dbReference>
<dbReference type="SUPFAM" id="SSF81301">
    <property type="entry name" value="Nucleotidyltransferase"/>
    <property type="match status" value="1"/>
</dbReference>
<dbReference type="InterPro" id="IPR008918">
    <property type="entry name" value="HhH2"/>
</dbReference>
<dbReference type="Gene3D" id="3.30.460.40">
    <property type="match status" value="1"/>
</dbReference>
<dbReference type="GO" id="GO:0017108">
    <property type="term" value="F:5'-flap endonuclease activity"/>
    <property type="evidence" value="ECO:0007669"/>
    <property type="project" value="InterPro"/>
</dbReference>
<comment type="caution">
    <text evidence="5">The sequence shown here is derived from an EMBL/GenBank/DDBJ whole genome shotgun (WGS) entry which is preliminary data.</text>
</comment>
<dbReference type="InterPro" id="IPR038969">
    <property type="entry name" value="FEN"/>
</dbReference>
<dbReference type="PATRIC" id="fig|1618546.3.peg.831"/>
<dbReference type="Pfam" id="PF01367">
    <property type="entry name" value="5_3_exonuc"/>
    <property type="match status" value="1"/>
</dbReference>
<dbReference type="FunFam" id="1.10.150.20:FF:000003">
    <property type="entry name" value="DNA polymerase I"/>
    <property type="match status" value="1"/>
</dbReference>
<dbReference type="Gene3D" id="3.40.50.1010">
    <property type="entry name" value="5'-nuclease"/>
    <property type="match status" value="1"/>
</dbReference>
<evidence type="ECO:0000259" key="4">
    <source>
        <dbReference type="SMART" id="SM00475"/>
    </source>
</evidence>
<dbReference type="InterPro" id="IPR043519">
    <property type="entry name" value="NT_sf"/>
</dbReference>
<dbReference type="PANTHER" id="PTHR42646">
    <property type="entry name" value="FLAP ENDONUCLEASE XNI"/>
    <property type="match status" value="1"/>
</dbReference>
<dbReference type="Proteomes" id="UP000034603">
    <property type="component" value="Unassembled WGS sequence"/>
</dbReference>
<dbReference type="GO" id="GO:0008409">
    <property type="term" value="F:5'-3' exonuclease activity"/>
    <property type="evidence" value="ECO:0007669"/>
    <property type="project" value="InterPro"/>
</dbReference>
<dbReference type="AlphaFoldDB" id="A0A0G0HZ52"/>
<organism evidence="5 6">
    <name type="scientific">Candidatus Woesebacteria bacterium GW2011_GWA1_37_8</name>
    <dbReference type="NCBI Taxonomy" id="1618546"/>
    <lineage>
        <taxon>Bacteria</taxon>
        <taxon>Candidatus Woeseibacteriota</taxon>
    </lineage>
</organism>
<evidence type="ECO:0000256" key="3">
    <source>
        <dbReference type="ARBA" id="ARBA00023125"/>
    </source>
</evidence>
<dbReference type="SUPFAM" id="SSF88723">
    <property type="entry name" value="PIN domain-like"/>
    <property type="match status" value="1"/>
</dbReference>
<dbReference type="SMART" id="SM00279">
    <property type="entry name" value="HhH2"/>
    <property type="match status" value="1"/>
</dbReference>
<dbReference type="EMBL" id="LBTR01000039">
    <property type="protein sequence ID" value="KKQ43930.1"/>
    <property type="molecule type" value="Genomic_DNA"/>
</dbReference>